<gene>
    <name evidence="1" type="ORF">BHF68_10780</name>
</gene>
<dbReference type="STRING" id="766136.BHF68_10780"/>
<evidence type="ECO:0000313" key="2">
    <source>
        <dbReference type="Proteomes" id="UP000094296"/>
    </source>
</evidence>
<comment type="caution">
    <text evidence="1">The sequence shown here is derived from an EMBL/GenBank/DDBJ whole genome shotgun (WGS) entry which is preliminary data.</text>
</comment>
<keyword evidence="2" id="KW-1185">Reference proteome</keyword>
<name>A0A1E5FZ73_9FIRM</name>
<accession>A0A1E5FZ73</accession>
<dbReference type="EMBL" id="MIJE01000034">
    <property type="protein sequence ID" value="OEF95871.1"/>
    <property type="molecule type" value="Genomic_DNA"/>
</dbReference>
<organism evidence="1 2">
    <name type="scientific">Desulfuribacillus alkaliarsenatis</name>
    <dbReference type="NCBI Taxonomy" id="766136"/>
    <lineage>
        <taxon>Bacteria</taxon>
        <taxon>Bacillati</taxon>
        <taxon>Bacillota</taxon>
        <taxon>Desulfuribacillia</taxon>
        <taxon>Desulfuribacillales</taxon>
        <taxon>Desulfuribacillaceae</taxon>
        <taxon>Desulfuribacillus</taxon>
    </lineage>
</organism>
<proteinExistence type="predicted"/>
<dbReference type="AlphaFoldDB" id="A0A1E5FZ73"/>
<protein>
    <submittedName>
        <fullName evidence="1">Uncharacterized protein</fullName>
    </submittedName>
</protein>
<dbReference type="RefSeq" id="WP_069644143.1">
    <property type="nucleotide sequence ID" value="NZ_MIJE01000034.1"/>
</dbReference>
<reference evidence="1 2" key="1">
    <citation type="submission" date="2016-09" db="EMBL/GenBank/DDBJ databases">
        <title>Draft genome sequence for the type strain of Desulfuribacillus alkaliarsenatis AHT28, an obligately anaerobic, sulfidogenic bacterium isolated from Russian soda lake sediments.</title>
        <authorList>
            <person name="Abin C.A."/>
            <person name="Hollibaugh J.T."/>
        </authorList>
    </citation>
    <scope>NUCLEOTIDE SEQUENCE [LARGE SCALE GENOMIC DNA]</scope>
    <source>
        <strain evidence="1 2">AHT28</strain>
    </source>
</reference>
<sequence>MCKNPFFADANQTICGACKEKDKEQKYLEQVLKYLKEHPKSPVAVVINETGIPYDMLKKFIKEKRVDLVLDQQYEEQMKREKQRLYNELANAKDSLVGQNKLNTEKKKGKDNLSYQTIMKDRRTL</sequence>
<evidence type="ECO:0000313" key="1">
    <source>
        <dbReference type="EMBL" id="OEF95871.1"/>
    </source>
</evidence>
<dbReference type="Proteomes" id="UP000094296">
    <property type="component" value="Unassembled WGS sequence"/>
</dbReference>